<sequence>MGIVYLFTFGLCGVGQIFDVLLIPGLVAQENGTSSNNNGLVFGFGNNMFSGGNYVNFNNAQPYQVSNGNAGYSQYYVNDGQQQPQSYVPPQQQEQQEGGESNEYVPPQRNSGFTMYINGQPVDLSNGGTIYMDGSGEAQYYANDDDNDDQHFNSVFDNMRRAEENRRLHDSIRRTNESINRSNEIHRENIRRMNENIHRTNEQNRRTNENNMRMHHQNMNRMHDNMRMHQNIHSQNMQRMHQQNTMNNINRMNTFRR</sequence>
<reference evidence="4 5" key="1">
    <citation type="journal article" date="2010" name="Cell">
        <title>The genome of Naegleria gruberi illuminates early eukaryotic versatility.</title>
        <authorList>
            <person name="Fritz-Laylin L.K."/>
            <person name="Prochnik S.E."/>
            <person name="Ginger M.L."/>
            <person name="Dacks J.B."/>
            <person name="Carpenter M.L."/>
            <person name="Field M.C."/>
            <person name="Kuo A."/>
            <person name="Paredez A."/>
            <person name="Chapman J."/>
            <person name="Pham J."/>
            <person name="Shu S."/>
            <person name="Neupane R."/>
            <person name="Cipriano M."/>
            <person name="Mancuso J."/>
            <person name="Tu H."/>
            <person name="Salamov A."/>
            <person name="Lindquist E."/>
            <person name="Shapiro H."/>
            <person name="Lucas S."/>
            <person name="Grigoriev I.V."/>
            <person name="Cande W.Z."/>
            <person name="Fulton C."/>
            <person name="Rokhsar D.S."/>
            <person name="Dawson S.C."/>
        </authorList>
    </citation>
    <scope>NUCLEOTIDE SEQUENCE [LARGE SCALE GENOMIC DNA]</scope>
    <source>
        <strain evidence="4 5">NEG-M</strain>
    </source>
</reference>
<dbReference type="InParanoid" id="D2W503"/>
<feature type="coiled-coil region" evidence="1">
    <location>
        <begin position="176"/>
        <end position="210"/>
    </location>
</feature>
<organism evidence="5">
    <name type="scientific">Naegleria gruberi</name>
    <name type="common">Amoeba</name>
    <dbReference type="NCBI Taxonomy" id="5762"/>
    <lineage>
        <taxon>Eukaryota</taxon>
        <taxon>Discoba</taxon>
        <taxon>Heterolobosea</taxon>
        <taxon>Tetramitia</taxon>
        <taxon>Eutetramitia</taxon>
        <taxon>Vahlkampfiidae</taxon>
        <taxon>Naegleria</taxon>
    </lineage>
</organism>
<dbReference type="Proteomes" id="UP000006671">
    <property type="component" value="Unassembled WGS sequence"/>
</dbReference>
<evidence type="ECO:0000313" key="5">
    <source>
        <dbReference type="Proteomes" id="UP000006671"/>
    </source>
</evidence>
<name>D2W503_NAEGR</name>
<evidence type="ECO:0000256" key="3">
    <source>
        <dbReference type="SAM" id="SignalP"/>
    </source>
</evidence>
<proteinExistence type="predicted"/>
<evidence type="ECO:0000256" key="1">
    <source>
        <dbReference type="SAM" id="Coils"/>
    </source>
</evidence>
<evidence type="ECO:0000256" key="2">
    <source>
        <dbReference type="SAM" id="MobiDB-lite"/>
    </source>
</evidence>
<gene>
    <name evidence="4" type="ORF">NAEGRDRAFT_76491</name>
</gene>
<dbReference type="KEGG" id="ngr:NAEGRDRAFT_76491"/>
<dbReference type="OMA" id="LAYICWM"/>
<dbReference type="RefSeq" id="XP_002668598.1">
    <property type="nucleotide sequence ID" value="XM_002668552.1"/>
</dbReference>
<evidence type="ECO:0000313" key="4">
    <source>
        <dbReference type="EMBL" id="EFC35854.1"/>
    </source>
</evidence>
<dbReference type="AlphaFoldDB" id="D2W503"/>
<feature type="compositionally biased region" description="Low complexity" evidence="2">
    <location>
        <begin position="80"/>
        <end position="99"/>
    </location>
</feature>
<feature type="region of interest" description="Disordered" evidence="2">
    <location>
        <begin position="74"/>
        <end position="109"/>
    </location>
</feature>
<keyword evidence="1" id="KW-0175">Coiled coil</keyword>
<accession>D2W503</accession>
<protein>
    <submittedName>
        <fullName evidence="4">Predicted protein</fullName>
    </submittedName>
</protein>
<keyword evidence="3" id="KW-0732">Signal</keyword>
<feature type="signal peptide" evidence="3">
    <location>
        <begin position="1"/>
        <end position="28"/>
    </location>
</feature>
<dbReference type="GeneID" id="8860639"/>
<dbReference type="EMBL" id="GG739003">
    <property type="protein sequence ID" value="EFC35854.1"/>
    <property type="molecule type" value="Genomic_DNA"/>
</dbReference>
<feature type="chain" id="PRO_5003038985" evidence="3">
    <location>
        <begin position="29"/>
        <end position="257"/>
    </location>
</feature>
<dbReference type="VEuPathDB" id="AmoebaDB:NAEGRDRAFT_76491"/>
<keyword evidence="5" id="KW-1185">Reference proteome</keyword>